<organism evidence="1 2">
    <name type="scientific">Sphingobium boeckii</name>
    <dbReference type="NCBI Taxonomy" id="1082345"/>
    <lineage>
        <taxon>Bacteria</taxon>
        <taxon>Pseudomonadati</taxon>
        <taxon>Pseudomonadota</taxon>
        <taxon>Alphaproteobacteria</taxon>
        <taxon>Sphingomonadales</taxon>
        <taxon>Sphingomonadaceae</taxon>
        <taxon>Sphingobium</taxon>
    </lineage>
</organism>
<gene>
    <name evidence="1" type="ORF">FHS49_002717</name>
</gene>
<evidence type="ECO:0000313" key="1">
    <source>
        <dbReference type="EMBL" id="MBB5686693.1"/>
    </source>
</evidence>
<accession>A0A7W9AJ79</accession>
<protein>
    <submittedName>
        <fullName evidence="1">Uncharacterized protein</fullName>
    </submittedName>
</protein>
<dbReference type="Proteomes" id="UP000549617">
    <property type="component" value="Unassembled WGS sequence"/>
</dbReference>
<keyword evidence="2" id="KW-1185">Reference proteome</keyword>
<comment type="caution">
    <text evidence="1">The sequence shown here is derived from an EMBL/GenBank/DDBJ whole genome shotgun (WGS) entry which is preliminary data.</text>
</comment>
<proteinExistence type="predicted"/>
<evidence type="ECO:0000313" key="2">
    <source>
        <dbReference type="Proteomes" id="UP000549617"/>
    </source>
</evidence>
<dbReference type="EMBL" id="JACIJC010000004">
    <property type="protein sequence ID" value="MBB5686693.1"/>
    <property type="molecule type" value="Genomic_DNA"/>
</dbReference>
<dbReference type="RefSeq" id="WP_246350700.1">
    <property type="nucleotide sequence ID" value="NZ_JACIJC010000004.1"/>
</dbReference>
<name>A0A7W9AJ79_9SPHN</name>
<reference evidence="1 2" key="1">
    <citation type="submission" date="2020-08" db="EMBL/GenBank/DDBJ databases">
        <title>Genomic Encyclopedia of Type Strains, Phase IV (KMG-IV): sequencing the most valuable type-strain genomes for metagenomic binning, comparative biology and taxonomic classification.</title>
        <authorList>
            <person name="Goeker M."/>
        </authorList>
    </citation>
    <scope>NUCLEOTIDE SEQUENCE [LARGE SCALE GENOMIC DNA]</scope>
    <source>
        <strain evidence="1 2">DSM 25079</strain>
    </source>
</reference>
<sequence>MTDATAKPLSDHGKEAIEDTAALDVRDIVLRLQTQIANPVTRARIRVEQEVPEARRGPGWDRHWRELEAYLELPGEWPMAQDLD</sequence>
<dbReference type="AlphaFoldDB" id="A0A7W9AJ79"/>